<protein>
    <recommendedName>
        <fullName evidence="4">DUF4858 domain-containing protein</fullName>
    </recommendedName>
</protein>
<organism evidence="2 3">
    <name type="scientific">Parabacteroides distasonis</name>
    <dbReference type="NCBI Taxonomy" id="823"/>
    <lineage>
        <taxon>Bacteria</taxon>
        <taxon>Pseudomonadati</taxon>
        <taxon>Bacteroidota</taxon>
        <taxon>Bacteroidia</taxon>
        <taxon>Bacteroidales</taxon>
        <taxon>Tannerellaceae</taxon>
        <taxon>Parabacteroides</taxon>
    </lineage>
</organism>
<evidence type="ECO:0000256" key="1">
    <source>
        <dbReference type="SAM" id="MobiDB-lite"/>
    </source>
</evidence>
<dbReference type="Proteomes" id="UP000095591">
    <property type="component" value="Unassembled WGS sequence"/>
</dbReference>
<reference evidence="2 3" key="1">
    <citation type="submission" date="2015-09" db="EMBL/GenBank/DDBJ databases">
        <authorList>
            <consortium name="Pathogen Informatics"/>
        </authorList>
    </citation>
    <scope>NUCLEOTIDE SEQUENCE [LARGE SCALE GENOMIC DNA]</scope>
    <source>
        <strain evidence="2 3">2789STDY5608872</strain>
    </source>
</reference>
<proteinExistence type="predicted"/>
<dbReference type="EMBL" id="CYXP01000002">
    <property type="protein sequence ID" value="CUM95357.1"/>
    <property type="molecule type" value="Genomic_DNA"/>
</dbReference>
<evidence type="ECO:0000313" key="3">
    <source>
        <dbReference type="Proteomes" id="UP000095591"/>
    </source>
</evidence>
<evidence type="ECO:0008006" key="4">
    <source>
        <dbReference type="Google" id="ProtNLM"/>
    </source>
</evidence>
<dbReference type="AlphaFoldDB" id="A0A173T026"/>
<dbReference type="RefSeq" id="WP_057319054.1">
    <property type="nucleotide sequence ID" value="NZ_CYXP01000002.1"/>
</dbReference>
<feature type="region of interest" description="Disordered" evidence="1">
    <location>
        <begin position="179"/>
        <end position="201"/>
    </location>
</feature>
<gene>
    <name evidence="2" type="ORF">ERS852429_01277</name>
</gene>
<name>A0A173T026_PARDI</name>
<accession>A0A173T026</accession>
<feature type="compositionally biased region" description="Basic and acidic residues" evidence="1">
    <location>
        <begin position="181"/>
        <end position="192"/>
    </location>
</feature>
<sequence length="201" mass="22948">MRPLLIGFFVCINIHLGYAQWTEQDSIWLKDVLAGKDSIKLDPEFQKAIQSGSFLNPEPGKPMGKPQLAAPSNIPITKDFSEYIQQDDTTHRKVALKDLPPSVFWRHNPPYKKILPVYQSILDELKRTPSSGRTSLVTFDLGRMTSRKTYVHKRNAKRNGTWQNYGNLPTPDVISKKKKFERQQAEAAKKDSSLMIQPPID</sequence>
<evidence type="ECO:0000313" key="2">
    <source>
        <dbReference type="EMBL" id="CUM95357.1"/>
    </source>
</evidence>